<dbReference type="GO" id="GO:0003924">
    <property type="term" value="F:GTPase activity"/>
    <property type="evidence" value="ECO:0007669"/>
    <property type="project" value="InterPro"/>
</dbReference>
<name>A0A0L7KS18_OPEBR</name>
<dbReference type="InterPro" id="IPR006073">
    <property type="entry name" value="GTP-bd"/>
</dbReference>
<dbReference type="Pfam" id="PF01926">
    <property type="entry name" value="MMR_HSR1"/>
    <property type="match status" value="1"/>
</dbReference>
<dbReference type="InterPro" id="IPR027417">
    <property type="entry name" value="P-loop_NTPase"/>
</dbReference>
<keyword evidence="4" id="KW-1185">Reference proteome</keyword>
<dbReference type="STRING" id="104452.A0A0L7KS18"/>
<dbReference type="SUPFAM" id="SSF52540">
    <property type="entry name" value="P-loop containing nucleoside triphosphate hydrolases"/>
    <property type="match status" value="1"/>
</dbReference>
<organism evidence="3 4">
    <name type="scientific">Operophtera brumata</name>
    <name type="common">Winter moth</name>
    <name type="synonym">Phalaena brumata</name>
    <dbReference type="NCBI Taxonomy" id="104452"/>
    <lineage>
        <taxon>Eukaryota</taxon>
        <taxon>Metazoa</taxon>
        <taxon>Ecdysozoa</taxon>
        <taxon>Arthropoda</taxon>
        <taxon>Hexapoda</taxon>
        <taxon>Insecta</taxon>
        <taxon>Pterygota</taxon>
        <taxon>Neoptera</taxon>
        <taxon>Endopterygota</taxon>
        <taxon>Lepidoptera</taxon>
        <taxon>Glossata</taxon>
        <taxon>Ditrysia</taxon>
        <taxon>Geometroidea</taxon>
        <taxon>Geometridae</taxon>
        <taxon>Larentiinae</taxon>
        <taxon>Operophtera</taxon>
    </lineage>
</organism>
<feature type="non-terminal residue" evidence="3">
    <location>
        <position position="1"/>
    </location>
</feature>
<dbReference type="InterPro" id="IPR012675">
    <property type="entry name" value="Beta-grasp_dom_sf"/>
</dbReference>
<dbReference type="InterPro" id="IPR031662">
    <property type="entry name" value="GTP-binding_2"/>
</dbReference>
<evidence type="ECO:0000256" key="1">
    <source>
        <dbReference type="ARBA" id="ARBA00022741"/>
    </source>
</evidence>
<dbReference type="Proteomes" id="UP000037510">
    <property type="component" value="Unassembled WGS sequence"/>
</dbReference>
<gene>
    <name evidence="3" type="ORF">OBRU01_17117</name>
</gene>
<dbReference type="InterPro" id="IPR045001">
    <property type="entry name" value="DRG"/>
</dbReference>
<dbReference type="PANTHER" id="PTHR43127">
    <property type="entry name" value="DEVELOPMENTALLY-REGULATED GTP-BINDING PROTEIN 2"/>
    <property type="match status" value="1"/>
</dbReference>
<keyword evidence="1" id="KW-0547">Nucleotide-binding</keyword>
<sequence>VLRIQDLVLSETQVAPKFEPISETSHGFDVAKTGDARIGFVGFPSVGKSTLLSTLAGVYSEVAAYEFTTLTTVPGCIKYKGAKIQVIAVARTCSLVFIVLDVLKPLQHKKLLEHELEGFGLRLNKQPPNINFRKKDKGGINLNITCPQSELDQETVKTILSEYKIHNADITLRFDATSDDLIDVIEGNRVYVPCIYLLNKIDQISIEELDVIYKIPHCVPISAHHKWNFDDLLEKMWEYLKLIRIYTKPKGQLPDYNSPVPNNLFCVFFRIYTKPKGQLPDYNSPVVLHADRTSLEDF</sequence>
<dbReference type="InterPro" id="IPR031167">
    <property type="entry name" value="G_OBG"/>
</dbReference>
<dbReference type="CDD" id="cd01896">
    <property type="entry name" value="DRG"/>
    <property type="match status" value="1"/>
</dbReference>
<evidence type="ECO:0000259" key="2">
    <source>
        <dbReference type="PROSITE" id="PS51710"/>
    </source>
</evidence>
<dbReference type="Pfam" id="PF16897">
    <property type="entry name" value="MMR_HSR1_Xtn"/>
    <property type="match status" value="1"/>
</dbReference>
<accession>A0A0L7KS18</accession>
<dbReference type="Gene3D" id="6.10.140.1070">
    <property type="match status" value="1"/>
</dbReference>
<comment type="caution">
    <text evidence="3">The sequence shown here is derived from an EMBL/GenBank/DDBJ whole genome shotgun (WGS) entry which is preliminary data.</text>
</comment>
<evidence type="ECO:0000313" key="3">
    <source>
        <dbReference type="EMBL" id="KOB65809.1"/>
    </source>
</evidence>
<dbReference type="GO" id="GO:0005525">
    <property type="term" value="F:GTP binding"/>
    <property type="evidence" value="ECO:0007669"/>
    <property type="project" value="InterPro"/>
</dbReference>
<evidence type="ECO:0000313" key="4">
    <source>
        <dbReference type="Proteomes" id="UP000037510"/>
    </source>
</evidence>
<proteinExistence type="predicted"/>
<feature type="domain" description="OBG-type G" evidence="2">
    <location>
        <begin position="36"/>
        <end position="241"/>
    </location>
</feature>
<dbReference type="Gene3D" id="3.10.20.30">
    <property type="match status" value="2"/>
</dbReference>
<feature type="non-terminal residue" evidence="3">
    <location>
        <position position="298"/>
    </location>
</feature>
<dbReference type="EMBL" id="JTDY01006649">
    <property type="protein sequence ID" value="KOB65809.1"/>
    <property type="molecule type" value="Genomic_DNA"/>
</dbReference>
<dbReference type="AlphaFoldDB" id="A0A0L7KS18"/>
<dbReference type="NCBIfam" id="TIGR00231">
    <property type="entry name" value="small_GTP"/>
    <property type="match status" value="1"/>
</dbReference>
<reference evidence="3 4" key="1">
    <citation type="journal article" date="2015" name="Genome Biol. Evol.">
        <title>The genome of winter moth (Operophtera brumata) provides a genomic perspective on sexual dimorphism and phenology.</title>
        <authorList>
            <person name="Derks M.F."/>
            <person name="Smit S."/>
            <person name="Salis L."/>
            <person name="Schijlen E."/>
            <person name="Bossers A."/>
            <person name="Mateman C."/>
            <person name="Pijl A.S."/>
            <person name="de Ridder D."/>
            <person name="Groenen M.A."/>
            <person name="Visser M.E."/>
            <person name="Megens H.J."/>
        </authorList>
    </citation>
    <scope>NUCLEOTIDE SEQUENCE [LARGE SCALE GENOMIC DNA]</scope>
    <source>
        <strain evidence="3">WM2013NL</strain>
        <tissue evidence="3">Head and thorax</tissue>
    </source>
</reference>
<protein>
    <submittedName>
        <fullName evidence="3">Putative developmentally regulated GTP-binding protein 1</fullName>
    </submittedName>
</protein>
<dbReference type="PROSITE" id="PS51710">
    <property type="entry name" value="G_OBG"/>
    <property type="match status" value="1"/>
</dbReference>
<dbReference type="PRINTS" id="PR00326">
    <property type="entry name" value="GTP1OBG"/>
</dbReference>
<dbReference type="InterPro" id="IPR005225">
    <property type="entry name" value="Small_GTP-bd"/>
</dbReference>